<dbReference type="EMBL" id="AFXZ01000029">
    <property type="protein sequence ID" value="EGV43423.1"/>
    <property type="molecule type" value="Genomic_DNA"/>
</dbReference>
<evidence type="ECO:0000313" key="1">
    <source>
        <dbReference type="EMBL" id="EGV43423.1"/>
    </source>
</evidence>
<dbReference type="AlphaFoldDB" id="G2EDS9"/>
<dbReference type="RefSeq" id="WP_008637412.1">
    <property type="nucleotide sequence ID" value="NZ_AFXZ01000029.1"/>
</dbReference>
<dbReference type="eggNOG" id="COG3222">
    <property type="taxonomic scope" value="Bacteria"/>
</dbReference>
<protein>
    <submittedName>
        <fullName evidence="1">Glycosyltransferase</fullName>
    </submittedName>
</protein>
<dbReference type="Proteomes" id="UP000003730">
    <property type="component" value="Unassembled WGS sequence"/>
</dbReference>
<gene>
    <name evidence="1" type="ORF">BZARG_1745</name>
</gene>
<dbReference type="Gene3D" id="3.90.550.10">
    <property type="entry name" value="Spore Coat Polysaccharide Biosynthesis Protein SpsA, Chain A"/>
    <property type="match status" value="1"/>
</dbReference>
<keyword evidence="2" id="KW-1185">Reference proteome</keyword>
<dbReference type="OrthoDB" id="9798250at2"/>
<proteinExistence type="predicted"/>
<dbReference type="GO" id="GO:0016740">
    <property type="term" value="F:transferase activity"/>
    <property type="evidence" value="ECO:0007669"/>
    <property type="project" value="UniProtKB-KW"/>
</dbReference>
<comment type="caution">
    <text evidence="1">The sequence shown here is derived from an EMBL/GenBank/DDBJ whole genome shotgun (WGS) entry which is preliminary data.</text>
</comment>
<dbReference type="PANTHER" id="PTHR36529">
    <property type="entry name" value="SLL1095 PROTEIN"/>
    <property type="match status" value="1"/>
</dbReference>
<dbReference type="SUPFAM" id="SSF53448">
    <property type="entry name" value="Nucleotide-diphospho-sugar transferases"/>
    <property type="match status" value="1"/>
</dbReference>
<dbReference type="Pfam" id="PF09837">
    <property type="entry name" value="DUF2064"/>
    <property type="match status" value="1"/>
</dbReference>
<dbReference type="PANTHER" id="PTHR36529:SF1">
    <property type="entry name" value="GLYCOSYLTRANSFERASE"/>
    <property type="match status" value="1"/>
</dbReference>
<organism evidence="1 2">
    <name type="scientific">Bizionia argentinensis JUB59</name>
    <dbReference type="NCBI Taxonomy" id="1046627"/>
    <lineage>
        <taxon>Bacteria</taxon>
        <taxon>Pseudomonadati</taxon>
        <taxon>Bacteroidota</taxon>
        <taxon>Flavobacteriia</taxon>
        <taxon>Flavobacteriales</taxon>
        <taxon>Flavobacteriaceae</taxon>
        <taxon>Bizionia</taxon>
    </lineage>
</organism>
<dbReference type="InterPro" id="IPR029044">
    <property type="entry name" value="Nucleotide-diphossugar_trans"/>
</dbReference>
<dbReference type="PATRIC" id="fig|1046627.3.peg.1676"/>
<dbReference type="InterPro" id="IPR018641">
    <property type="entry name" value="Trfase_1_rSAM/seldom-assoc"/>
</dbReference>
<keyword evidence="1" id="KW-0808">Transferase</keyword>
<accession>G2EDS9</accession>
<sequence length="221" mass="25572">MGISTNNNTNSDLDQVTNFYFPTSKSALIIFTRNPELGKCKTRLAKTIGDESALEIYKHLLNHTVEIAKNVTADRYVFYSEMIQDNDIWHPEFFKKKRQEGLDLGERMENAFSELFQLGYEKVLIIGSDLLDLNAEIVTEGFQKLNQHNYVLGPAEDGGYYLFGMKRLHPKIFKNKDWGTQTVREATLNDLKNETVYLLKTLNDIDTFEDMEGIESLKKYY</sequence>
<dbReference type="NCBIfam" id="TIGR04282">
    <property type="entry name" value="glyco_like_cofC"/>
    <property type="match status" value="1"/>
</dbReference>
<name>G2EDS9_9FLAO</name>
<dbReference type="STRING" id="1046627.BZARG_1745"/>
<evidence type="ECO:0000313" key="2">
    <source>
        <dbReference type="Proteomes" id="UP000003730"/>
    </source>
</evidence>
<reference evidence="1 2" key="1">
    <citation type="journal article" date="2008" name="Int. J. Syst. Evol. Microbiol.">
        <title>Bizionia argentinensis sp. nov., isolated from surface marine water in Antarctica.</title>
        <authorList>
            <person name="Bercovich A."/>
            <person name="Vazquez S.C."/>
            <person name="Yankilevich P."/>
            <person name="Coria S.H."/>
            <person name="Foti M."/>
            <person name="Hernandez E."/>
            <person name="Vidal A."/>
            <person name="Ruberto L."/>
            <person name="Melo C."/>
            <person name="Marenssi S."/>
            <person name="Criscuolo M."/>
            <person name="Memoli M."/>
            <person name="Arguelles M."/>
            <person name="Mac Cormack W.P."/>
        </authorList>
    </citation>
    <scope>NUCLEOTIDE SEQUENCE [LARGE SCALE GENOMIC DNA]</scope>
    <source>
        <strain evidence="1 2">JUB59</strain>
    </source>
</reference>